<protein>
    <submittedName>
        <fullName evidence="3">Glycosyltransferase family 4 protein</fullName>
    </submittedName>
</protein>
<feature type="domain" description="Glycosyl transferase family 1" evidence="1">
    <location>
        <begin position="161"/>
        <end position="311"/>
    </location>
</feature>
<dbReference type="PANTHER" id="PTHR12526">
    <property type="entry name" value="GLYCOSYLTRANSFERASE"/>
    <property type="match status" value="1"/>
</dbReference>
<dbReference type="CDD" id="cd03801">
    <property type="entry name" value="GT4_PimA-like"/>
    <property type="match status" value="1"/>
</dbReference>
<feature type="domain" description="Glycosyltransferase subfamily 4-like N-terminal" evidence="2">
    <location>
        <begin position="43"/>
        <end position="153"/>
    </location>
</feature>
<dbReference type="Pfam" id="PF13439">
    <property type="entry name" value="Glyco_transf_4"/>
    <property type="match status" value="1"/>
</dbReference>
<evidence type="ECO:0000313" key="3">
    <source>
        <dbReference type="EMBL" id="MDT1973172.1"/>
    </source>
</evidence>
<dbReference type="InterPro" id="IPR001296">
    <property type="entry name" value="Glyco_trans_1"/>
</dbReference>
<dbReference type="Gene3D" id="3.40.50.2000">
    <property type="entry name" value="Glycogen Phosphorylase B"/>
    <property type="match status" value="2"/>
</dbReference>
<organism evidence="3 4">
    <name type="scientific">Carnobacterium divergens</name>
    <name type="common">Lactobacillus divergens</name>
    <dbReference type="NCBI Taxonomy" id="2748"/>
    <lineage>
        <taxon>Bacteria</taxon>
        <taxon>Bacillati</taxon>
        <taxon>Bacillota</taxon>
        <taxon>Bacilli</taxon>
        <taxon>Lactobacillales</taxon>
        <taxon>Carnobacteriaceae</taxon>
        <taxon>Carnobacterium</taxon>
    </lineage>
</organism>
<evidence type="ECO:0000313" key="4">
    <source>
        <dbReference type="Proteomes" id="UP001249945"/>
    </source>
</evidence>
<sequence length="343" mass="39631">MKILMVGPNAHSKGGIATVIANFKLFYRDNQVFYFDSWKETTRLSTGIQAFFRIKKNVKKMDIDIVHFHVAQKGSFYRKSLLAKRIRKQTRLIFHMHASQFDTFYEDASPRIKKYISKTLDQLDGLVVLSQEWANFYQTITKTPITIIENAVEIPEAVSYESKSTELITLGRIGMRKGSYDTLQLAKRIQPVFPEVKFILYGDGELDTIEQQIKEENITNVYLGGWISKEEQKKIMKKSVLHLLPSYQEGLPMSILETMSYGVPNLTTNVGGIPQVLRDGENGMVVKPGDIDAMFEKLSMFLEDEEFRIKCSLESFKTIKTHFSIVPYFEKWNQLYEDIMIIN</sequence>
<dbReference type="GO" id="GO:0016757">
    <property type="term" value="F:glycosyltransferase activity"/>
    <property type="evidence" value="ECO:0007669"/>
    <property type="project" value="InterPro"/>
</dbReference>
<gene>
    <name evidence="3" type="ORF">MX635_02050</name>
</gene>
<proteinExistence type="predicted"/>
<dbReference type="PANTHER" id="PTHR12526:SF630">
    <property type="entry name" value="GLYCOSYLTRANSFERASE"/>
    <property type="match status" value="1"/>
</dbReference>
<reference evidence="3" key="1">
    <citation type="submission" date="2022-04" db="EMBL/GenBank/DDBJ databases">
        <title>Draft genome sequences of lactic acid bacteria (LAB) strains involved in meat spoilage.</title>
        <authorList>
            <person name="Palevich N."/>
        </authorList>
    </citation>
    <scope>NUCLEOTIDE SEQUENCE</scope>
    <source>
        <strain evidence="3">9-14</strain>
    </source>
</reference>
<dbReference type="InterPro" id="IPR028098">
    <property type="entry name" value="Glyco_trans_4-like_N"/>
</dbReference>
<evidence type="ECO:0000259" key="1">
    <source>
        <dbReference type="Pfam" id="PF00534"/>
    </source>
</evidence>
<dbReference type="SUPFAM" id="SSF53756">
    <property type="entry name" value="UDP-Glycosyltransferase/glycogen phosphorylase"/>
    <property type="match status" value="1"/>
</dbReference>
<dbReference type="AlphaFoldDB" id="A0AAW8R8C8"/>
<dbReference type="Pfam" id="PF00534">
    <property type="entry name" value="Glycos_transf_1"/>
    <property type="match status" value="1"/>
</dbReference>
<evidence type="ECO:0000259" key="2">
    <source>
        <dbReference type="Pfam" id="PF13439"/>
    </source>
</evidence>
<comment type="caution">
    <text evidence="3">The sequence shown here is derived from an EMBL/GenBank/DDBJ whole genome shotgun (WGS) entry which is preliminary data.</text>
</comment>
<dbReference type="EMBL" id="JALRMR010000002">
    <property type="protein sequence ID" value="MDT1973172.1"/>
    <property type="molecule type" value="Genomic_DNA"/>
</dbReference>
<name>A0AAW8R8C8_CARDV</name>
<dbReference type="Proteomes" id="UP001249945">
    <property type="component" value="Unassembled WGS sequence"/>
</dbReference>
<dbReference type="RefSeq" id="WP_119907236.1">
    <property type="nucleotide sequence ID" value="NZ_CP016843.1"/>
</dbReference>
<dbReference type="KEGG" id="cdj:BFC22_00185"/>
<accession>A0AAW8R8C8</accession>